<reference evidence="3" key="1">
    <citation type="submission" date="2018-03" db="EMBL/GenBank/DDBJ databases">
        <authorList>
            <person name="Blom J."/>
        </authorList>
    </citation>
    <scope>NUCLEOTIDE SEQUENCE [LARGE SCALE GENOMIC DNA]</scope>
    <source>
        <strain evidence="3">KPC-SM-21</strain>
    </source>
</reference>
<dbReference type="GO" id="GO:0009297">
    <property type="term" value="P:pilus assembly"/>
    <property type="evidence" value="ECO:0007669"/>
    <property type="project" value="InterPro"/>
</dbReference>
<keyword evidence="3" id="KW-1185">Reference proteome</keyword>
<dbReference type="Pfam" id="PF13953">
    <property type="entry name" value="PapC_C"/>
    <property type="match status" value="1"/>
</dbReference>
<protein>
    <submittedName>
        <fullName evidence="2">F1 capsule-anchoring protein</fullName>
    </submittedName>
</protein>
<proteinExistence type="predicted"/>
<dbReference type="InterPro" id="IPR042186">
    <property type="entry name" value="FimD_plug_dom"/>
</dbReference>
<evidence type="ECO:0000313" key="3">
    <source>
        <dbReference type="Proteomes" id="UP000245974"/>
    </source>
</evidence>
<dbReference type="OrthoDB" id="8587at2"/>
<name>A0A2U3MV84_9GAMM</name>
<dbReference type="AlphaFoldDB" id="A0A2U3MV84"/>
<dbReference type="Gene3D" id="2.60.40.3110">
    <property type="match status" value="1"/>
</dbReference>
<dbReference type="InterPro" id="IPR025949">
    <property type="entry name" value="PapC-like_C"/>
</dbReference>
<dbReference type="InParanoid" id="A0A2U3MV84"/>
<organism evidence="2 3">
    <name type="scientific">Acinetobacter stercoris</name>
    <dbReference type="NCBI Taxonomy" id="2126983"/>
    <lineage>
        <taxon>Bacteria</taxon>
        <taxon>Pseudomonadati</taxon>
        <taxon>Pseudomonadota</taxon>
        <taxon>Gammaproteobacteria</taxon>
        <taxon>Moraxellales</taxon>
        <taxon>Moraxellaceae</taxon>
        <taxon>Acinetobacter</taxon>
    </lineage>
</organism>
<dbReference type="Gene3D" id="2.60.40.2070">
    <property type="match status" value="1"/>
</dbReference>
<evidence type="ECO:0000313" key="2">
    <source>
        <dbReference type="EMBL" id="SPL69304.1"/>
    </source>
</evidence>
<accession>A0A2U3MV84</accession>
<dbReference type="Pfam" id="PF00577">
    <property type="entry name" value="Usher"/>
    <property type="match status" value="1"/>
</dbReference>
<feature type="domain" description="PapC-like C-terminal" evidence="1">
    <location>
        <begin position="739"/>
        <end position="800"/>
    </location>
</feature>
<dbReference type="Proteomes" id="UP000245974">
    <property type="component" value="Unassembled WGS sequence"/>
</dbReference>
<gene>
    <name evidence="2" type="primary">caf1A_1</name>
    <name evidence="2" type="ORF">KPC_0482</name>
</gene>
<dbReference type="EMBL" id="OOGT01000012">
    <property type="protein sequence ID" value="SPL69304.1"/>
    <property type="molecule type" value="Genomic_DNA"/>
</dbReference>
<dbReference type="GO" id="GO:0009279">
    <property type="term" value="C:cell outer membrane"/>
    <property type="evidence" value="ECO:0007669"/>
    <property type="project" value="TreeGrafter"/>
</dbReference>
<dbReference type="GO" id="GO:0015473">
    <property type="term" value="F:fimbrial usher porin activity"/>
    <property type="evidence" value="ECO:0007669"/>
    <property type="project" value="InterPro"/>
</dbReference>
<dbReference type="InterPro" id="IPR000015">
    <property type="entry name" value="Fimb_usher"/>
</dbReference>
<dbReference type="InterPro" id="IPR043142">
    <property type="entry name" value="PapC-like_C_sf"/>
</dbReference>
<evidence type="ECO:0000259" key="1">
    <source>
        <dbReference type="Pfam" id="PF13953"/>
    </source>
</evidence>
<dbReference type="PANTHER" id="PTHR30451:SF5">
    <property type="entry name" value="SLR0019 PROTEIN"/>
    <property type="match status" value="1"/>
</dbReference>
<dbReference type="Gene3D" id="2.60.40.2610">
    <property type="entry name" value="Outer membrane usher protein FimD, plug domain"/>
    <property type="match status" value="1"/>
</dbReference>
<sequence>MKAIFRIFYIFTIPAHMTFAKPLTDSTNFTVPDIPSVNTNSDLILNKTDKYTQLFLNVVINNNNIGSDLLSVKQDSESQLYILAKDLRSIRIKLPDSTPDDSLICLKDLTGISYNYDQNQQILKLDVALSQLDSYVVNLNGQDITNDKLLKSRPLNAAILNYNLYNTLTENQNSFSASADAIFNSQIGTFSSGFLYNNDHKTSYKHDSLVRLQSKWQYIDPIKIRLYTIGDFISNSPDWGNSVYLAGIQWSSAYTQRADIITSALPQFSGSAALPSSLDLFVNQQKIYSGLIPSGPFDLKQLPYISGNQVTLVTTDATGQQTITKKAYYFSPKVLAKGINEFSVDLGVPRYNYGTFSNDYDHNVLFGSGVIRYGYSQTLTLSGALEATTDGLNNAGAGFAKNIFGIAVVNADFAASKYKNSTGYSTLIGFEGRISKDISFNSSYQHRFDNYYDLARVSDIRYQKQYHVDQLNSDELLSYSAFANEIIRAGLSYNILSGYGLFVGYNQLRYQDNTNTLLSSNFNASISKNWSLYASAYKDFDQNHNYGVYVALRYTPSTKFNATSSISNDSGNISYRQEVNGLTTDHIGALGWGASTEHIENGQNNSSAYITYRSRPAYLTARYSQYADINQTAISASGSLVAAAGRVFAANEIGDGYAIITNAGPKSQILNGGVNLGSTDRKGRFLISNLIPYQVHHLFVDPTYLPLNWDVNSTEKITVTGFRQGTLVDFGARQVVSGLVKIVDQNQKPIATGYEVNVNQQQMAIVGYDGEVYVQNLSKMNTLKIDLLDKGTCTVHFDYQPDIVTTKKLGPFICQ</sequence>
<dbReference type="PANTHER" id="PTHR30451">
    <property type="entry name" value="OUTER MEMBRANE USHER PROTEIN"/>
    <property type="match status" value="1"/>
</dbReference>
<dbReference type="RefSeq" id="WP_121972844.1">
    <property type="nucleotide sequence ID" value="NZ_OOGT01000012.1"/>
</dbReference>